<comment type="subcellular location">
    <subcellularLocation>
        <location evidence="1">Nucleus</location>
    </subcellularLocation>
</comment>
<reference evidence="9 10" key="3">
    <citation type="journal article" date="2013" name="Genome Biol.">
        <title>Assembly of a phased diploid Candida albicans genome facilitates allele-specific measurements and provides a simple model for repeat and indel structure.</title>
        <authorList>
            <person name="Muzzey D."/>
            <person name="Schwartz K."/>
            <person name="Weissman J.S."/>
            <person name="Sherlock G."/>
        </authorList>
    </citation>
    <scope>NUCLEOTIDE SEQUENCE [LARGE SCALE GENOMIC DNA]</scope>
    <source>
        <strain evidence="10">SC5314 / ATCC MYA-2876</strain>
    </source>
</reference>
<feature type="region of interest" description="Disordered" evidence="6">
    <location>
        <begin position="60"/>
        <end position="87"/>
    </location>
</feature>
<organism evidence="9 10">
    <name type="scientific">Candida albicans (strain SC5314 / ATCC MYA-2876)</name>
    <name type="common">Yeast</name>
    <dbReference type="NCBI Taxonomy" id="237561"/>
    <lineage>
        <taxon>Eukaryota</taxon>
        <taxon>Fungi</taxon>
        <taxon>Dikarya</taxon>
        <taxon>Ascomycota</taxon>
        <taxon>Saccharomycotina</taxon>
        <taxon>Pichiomycetes</taxon>
        <taxon>Debaryomycetaceae</taxon>
        <taxon>Candida/Lodderomyces clade</taxon>
        <taxon>Candida</taxon>
    </lineage>
</organism>
<evidence type="ECO:0000313" key="10">
    <source>
        <dbReference type="Proteomes" id="UP000000559"/>
    </source>
</evidence>
<dbReference type="GO" id="GO:1900189">
    <property type="term" value="P:positive regulation of cell adhesion involved in single-species biofilm formation"/>
    <property type="evidence" value="ECO:0000315"/>
    <property type="project" value="CGD"/>
</dbReference>
<dbReference type="Proteomes" id="UP000000559">
    <property type="component" value="Chromosome 5"/>
</dbReference>
<gene>
    <name evidence="8 9" type="primary">ZNC1</name>
    <name evidence="9" type="ordered locus">CAALFM_C501850CA</name>
    <name evidence="8" type="ordered locus">orf19.10697</name>
</gene>
<dbReference type="SUPFAM" id="SSF57701">
    <property type="entry name" value="Zn2/Cys6 DNA-binding domain"/>
    <property type="match status" value="1"/>
</dbReference>
<name>A0A1D8PNA4_CANAL</name>
<dbReference type="RefSeq" id="XP_714604.1">
    <property type="nucleotide sequence ID" value="XM_709511.1"/>
</dbReference>
<feature type="compositionally biased region" description="Basic and acidic residues" evidence="6">
    <location>
        <begin position="180"/>
        <end position="198"/>
    </location>
</feature>
<reference evidence="9 10" key="1">
    <citation type="journal article" date="2004" name="Proc. Natl. Acad. Sci. U.S.A.">
        <title>The diploid genome sequence of Candida albicans.</title>
        <authorList>
            <person name="Jones T."/>
            <person name="Federspiel N.A."/>
            <person name="Chibana H."/>
            <person name="Dungan J."/>
            <person name="Kalman S."/>
            <person name="Magee B.B."/>
            <person name="Newport G."/>
            <person name="Thorstenson Y.R."/>
            <person name="Agabian N."/>
            <person name="Magee P.T."/>
            <person name="Davis R.W."/>
            <person name="Scherer S."/>
        </authorList>
    </citation>
    <scope>NUCLEOTIDE SEQUENCE [LARGE SCALE GENOMIC DNA]</scope>
    <source>
        <strain evidence="10">SC5314 / ATCC MYA-2876</strain>
    </source>
</reference>
<feature type="compositionally biased region" description="Basic and acidic residues" evidence="6">
    <location>
        <begin position="159"/>
        <end position="172"/>
    </location>
</feature>
<dbReference type="CGD" id="CAL0000191657">
    <property type="gene designation" value="ZNC1"/>
</dbReference>
<dbReference type="PROSITE" id="PS50048">
    <property type="entry name" value="ZN2_CY6_FUNGAL_2"/>
    <property type="match status" value="1"/>
</dbReference>
<evidence type="ECO:0000259" key="7">
    <source>
        <dbReference type="PROSITE" id="PS50048"/>
    </source>
</evidence>
<dbReference type="GO" id="GO:0043565">
    <property type="term" value="F:sequence-specific DNA binding"/>
    <property type="evidence" value="ECO:0000318"/>
    <property type="project" value="GO_Central"/>
</dbReference>
<evidence type="ECO:0000256" key="3">
    <source>
        <dbReference type="ARBA" id="ARBA00023125"/>
    </source>
</evidence>
<dbReference type="Gene3D" id="4.10.240.10">
    <property type="entry name" value="Zn(2)-C6 fungal-type DNA-binding domain"/>
    <property type="match status" value="1"/>
</dbReference>
<dbReference type="CDD" id="cd12148">
    <property type="entry name" value="fungal_TF_MHR"/>
    <property type="match status" value="1"/>
</dbReference>
<evidence type="ECO:0000256" key="4">
    <source>
        <dbReference type="ARBA" id="ARBA00023163"/>
    </source>
</evidence>
<dbReference type="CDD" id="cd00067">
    <property type="entry name" value="GAL4"/>
    <property type="match status" value="1"/>
</dbReference>
<dbReference type="GeneID" id="3643754"/>
<dbReference type="GO" id="GO:0000978">
    <property type="term" value="F:RNA polymerase II cis-regulatory region sequence-specific DNA binding"/>
    <property type="evidence" value="ECO:0000315"/>
    <property type="project" value="CGD"/>
</dbReference>
<keyword evidence="4" id="KW-0804">Transcription</keyword>
<dbReference type="OrthoDB" id="3266505at2759"/>
<evidence type="ECO:0000256" key="1">
    <source>
        <dbReference type="ARBA" id="ARBA00004123"/>
    </source>
</evidence>
<evidence type="ECO:0000256" key="5">
    <source>
        <dbReference type="ARBA" id="ARBA00023242"/>
    </source>
</evidence>
<dbReference type="PANTHER" id="PTHR46910:SF37">
    <property type="entry name" value="ZN(II)2CYS6 TRANSCRIPTION FACTOR (EUROFUNG)"/>
    <property type="match status" value="1"/>
</dbReference>
<keyword evidence="10" id="KW-1185">Reference proteome</keyword>
<evidence type="ECO:0000256" key="2">
    <source>
        <dbReference type="ARBA" id="ARBA00023015"/>
    </source>
</evidence>
<evidence type="ECO:0000256" key="6">
    <source>
        <dbReference type="SAM" id="MobiDB-lite"/>
    </source>
</evidence>
<dbReference type="KEGG" id="cal:CAALFM_C501850CA"/>
<keyword evidence="5" id="KW-0539">Nucleus</keyword>
<dbReference type="Pfam" id="PF00172">
    <property type="entry name" value="Zn_clus"/>
    <property type="match status" value="1"/>
</dbReference>
<dbReference type="GO" id="GO:2001038">
    <property type="term" value="P:regulation of cellular response to drug"/>
    <property type="evidence" value="ECO:0000315"/>
    <property type="project" value="CGD"/>
</dbReference>
<dbReference type="SMART" id="SM00066">
    <property type="entry name" value="GAL4"/>
    <property type="match status" value="1"/>
</dbReference>
<dbReference type="GO" id="GO:0045944">
    <property type="term" value="P:positive regulation of transcription by RNA polymerase II"/>
    <property type="evidence" value="ECO:0000318"/>
    <property type="project" value="GO_Central"/>
</dbReference>
<dbReference type="PANTHER" id="PTHR46910">
    <property type="entry name" value="TRANSCRIPTION FACTOR PDR1"/>
    <property type="match status" value="1"/>
</dbReference>
<dbReference type="GO" id="GO:0006357">
    <property type="term" value="P:regulation of transcription by RNA polymerase II"/>
    <property type="evidence" value="ECO:0000315"/>
    <property type="project" value="CGD"/>
</dbReference>
<dbReference type="InParanoid" id="A0A1D8PNA4"/>
<dbReference type="GO" id="GO:0044011">
    <property type="term" value="P:single-species biofilm formation on inanimate substrate"/>
    <property type="evidence" value="ECO:0000315"/>
    <property type="project" value="CGD"/>
</dbReference>
<feature type="region of interest" description="Disordered" evidence="6">
    <location>
        <begin position="803"/>
        <end position="830"/>
    </location>
</feature>
<feature type="domain" description="Zn(2)-C6 fungal-type" evidence="7">
    <location>
        <begin position="25"/>
        <end position="54"/>
    </location>
</feature>
<dbReference type="eggNOG" id="ENOG502QZJZ">
    <property type="taxonomic scope" value="Eukaryota"/>
</dbReference>
<dbReference type="InterPro" id="IPR036864">
    <property type="entry name" value="Zn2-C6_fun-type_DNA-bd_sf"/>
</dbReference>
<sequence>MSDVNDTLNPVYTQDGEKRLRTKVACDYCRKRKSKCNGEQPCSKCLDKNRNCTYTFVQKERKRTQRKPTAGAENKNNGAIRKARTTSAATIRQLTSRINVLESLLGRLVDKLDPNVKSELSEELQSSSFTNGNNDSREKHNGSSSNSSDNGDDEENDLQEAHEGDDSDDKNNSDGSIEYNHNDENSKQIDTKSSNDNEVRKLRDMLAPAEKSCVSNIKNRLMQYFGSHALFFSISGRAVEWLRSRVQGSNANNMNDIFAPLRHVPLSLNDAVQKSTKLLNGPDVETDKKRQFDDLEKSLIFEIIDKYYKDLYWAPFLCDVSTIRELFQIYFYGAQRNDAAILGNITYSDLLIMNIALVLCLANISRDDVIDSLEYPNLSTKSVSYLQSELLNKLFLNAMGAYGKVSRNSDGIRSLQGLALLILYFEINFVTDFHVNYSITSVLIRYAKESGIHRVETLNNDNGVEATLKRKLWWFCEYKGVDITYKSGKPILIDMDDVTTLTEVDDFFMSVPTTLFLNGKYLENANDIVLNSQIHGGEYYFAYFLLILSRIKAKSYAKIYSKLPTNINIQAALTFVNEFDYDLRILTNLMSPILAATTTISSPNSTTVKNPLNLSEGCFNYFKVELLLSQYAHQLSINRVPFVKSFGINDSRLIPYGNQSLAGARSMLELIKDIGSLKISQRMYSALSFYPLAAFCSLLGNCLVFPSEPSAVDNSVLLANVAISFFRSEGCNNKIDNKRSIYDILVRLLLRVLIDALKNLAKVDLYEKIPELEYHINSMFTLFPEVFANQQDQIISLMSERNSNNENANQHSNMIENGSSSIGCSSSSTSSSNTIIDSDYQKMDLDVKNSTSLPQSFMNTPGMLNIDNGNMMLMNGNYDLFSNINFENIMSDETFNNMIFSELNELPDFFNSPSLGFNEQNI</sequence>
<dbReference type="InterPro" id="IPR050987">
    <property type="entry name" value="AtrR-like"/>
</dbReference>
<dbReference type="AlphaFoldDB" id="A0A1D8PNA4"/>
<dbReference type="GO" id="GO:0010811">
    <property type="term" value="P:positive regulation of cell-substrate adhesion"/>
    <property type="evidence" value="ECO:0000315"/>
    <property type="project" value="CGD"/>
</dbReference>
<feature type="region of interest" description="Disordered" evidence="6">
    <location>
        <begin position="119"/>
        <end position="198"/>
    </location>
</feature>
<dbReference type="GO" id="GO:0000981">
    <property type="term" value="F:DNA-binding transcription factor activity, RNA polymerase II-specific"/>
    <property type="evidence" value="ECO:0000318"/>
    <property type="project" value="GO_Central"/>
</dbReference>
<protein>
    <submittedName>
        <fullName evidence="9">Znc1p</fullName>
    </submittedName>
</protein>
<reference evidence="9 10" key="2">
    <citation type="journal article" date="2007" name="Genome Biol.">
        <title>Assembly of the Candida albicans genome into sixteen supercontigs aligned on the eight chromosomes.</title>
        <authorList>
            <person name="van het Hoog M."/>
            <person name="Rast T.J."/>
            <person name="Martchenko M."/>
            <person name="Grindle S."/>
            <person name="Dignard D."/>
            <person name="Hogues H."/>
            <person name="Cuomo C."/>
            <person name="Berriman M."/>
            <person name="Scherer S."/>
            <person name="Magee B.B."/>
            <person name="Whiteway M."/>
            <person name="Chibana H."/>
            <person name="Nantel A."/>
            <person name="Magee P.T."/>
        </authorList>
    </citation>
    <scope>GENOME REANNOTATION</scope>
    <source>
        <strain evidence="10">SC5314 / ATCC MYA-2876</strain>
    </source>
</reference>
<evidence type="ECO:0000313" key="9">
    <source>
        <dbReference type="EMBL" id="AOW29615.1"/>
    </source>
</evidence>
<accession>A0A1D8PNA4</accession>
<keyword evidence="3" id="KW-0238">DNA-binding</keyword>
<dbReference type="STRING" id="237561.A0A1D8PNA4"/>
<proteinExistence type="predicted"/>
<dbReference type="EMBL" id="CP017627">
    <property type="protein sequence ID" value="AOW29615.1"/>
    <property type="molecule type" value="Genomic_DNA"/>
</dbReference>
<evidence type="ECO:0000313" key="8">
    <source>
        <dbReference type="CGD" id="CAL0000191657"/>
    </source>
</evidence>
<dbReference type="FunCoup" id="A0A1D8PNA4">
    <property type="interactions" value="3570"/>
</dbReference>
<dbReference type="PROSITE" id="PS00463">
    <property type="entry name" value="ZN2_CY6_FUNGAL_1"/>
    <property type="match status" value="1"/>
</dbReference>
<dbReference type="InterPro" id="IPR001138">
    <property type="entry name" value="Zn2Cys6_DnaBD"/>
</dbReference>
<dbReference type="GO" id="GO:0005634">
    <property type="term" value="C:nucleus"/>
    <property type="evidence" value="ECO:0000318"/>
    <property type="project" value="GO_Central"/>
</dbReference>
<dbReference type="GO" id="GO:0008270">
    <property type="term" value="F:zinc ion binding"/>
    <property type="evidence" value="ECO:0007669"/>
    <property type="project" value="InterPro"/>
</dbReference>
<keyword evidence="2" id="KW-0805">Transcription regulation</keyword>
<dbReference type="VEuPathDB" id="FungiDB:C5_01850C_A"/>